<dbReference type="CDD" id="cd00383">
    <property type="entry name" value="trans_reg_C"/>
    <property type="match status" value="1"/>
</dbReference>
<gene>
    <name evidence="4" type="ORF">GR212_31885</name>
</gene>
<accession>A0A6L9UFN2</accession>
<dbReference type="Pfam" id="PF00486">
    <property type="entry name" value="Trans_reg_C"/>
    <property type="match status" value="1"/>
</dbReference>
<dbReference type="InterPro" id="IPR027417">
    <property type="entry name" value="P-loop_NTPase"/>
</dbReference>
<dbReference type="SUPFAM" id="SSF46894">
    <property type="entry name" value="C-terminal effector domain of the bipartite response regulators"/>
    <property type="match status" value="1"/>
</dbReference>
<dbReference type="Gene3D" id="3.40.50.300">
    <property type="entry name" value="P-loop containing nucleotide triphosphate hydrolases"/>
    <property type="match status" value="1"/>
</dbReference>
<protein>
    <recommendedName>
        <fullName evidence="3">OmpR/PhoB-type domain-containing protein</fullName>
    </recommendedName>
</protein>
<evidence type="ECO:0000313" key="4">
    <source>
        <dbReference type="EMBL" id="NEI74161.1"/>
    </source>
</evidence>
<evidence type="ECO:0000313" key="5">
    <source>
        <dbReference type="Proteomes" id="UP000483035"/>
    </source>
</evidence>
<dbReference type="PANTHER" id="PTHR47691">
    <property type="entry name" value="REGULATOR-RELATED"/>
    <property type="match status" value="1"/>
</dbReference>
<organism evidence="4 5">
    <name type="scientific">Rhizobium lusitanum</name>
    <dbReference type="NCBI Taxonomy" id="293958"/>
    <lineage>
        <taxon>Bacteria</taxon>
        <taxon>Pseudomonadati</taxon>
        <taxon>Pseudomonadota</taxon>
        <taxon>Alphaproteobacteria</taxon>
        <taxon>Hyphomicrobiales</taxon>
        <taxon>Rhizobiaceae</taxon>
        <taxon>Rhizobium/Agrobacterium group</taxon>
        <taxon>Rhizobium</taxon>
    </lineage>
</organism>
<dbReference type="InterPro" id="IPR016032">
    <property type="entry name" value="Sig_transdc_resp-reg_C-effctor"/>
</dbReference>
<keyword evidence="1 2" id="KW-0238">DNA-binding</keyword>
<dbReference type="InterPro" id="IPR058852">
    <property type="entry name" value="HTH_77"/>
</dbReference>
<dbReference type="EMBL" id="WUEY01000026">
    <property type="protein sequence ID" value="NEI74161.1"/>
    <property type="molecule type" value="Genomic_DNA"/>
</dbReference>
<evidence type="ECO:0000259" key="3">
    <source>
        <dbReference type="PROSITE" id="PS51755"/>
    </source>
</evidence>
<dbReference type="InterPro" id="IPR001867">
    <property type="entry name" value="OmpR/PhoB-type_DNA-bd"/>
</dbReference>
<dbReference type="Pfam" id="PF25872">
    <property type="entry name" value="HTH_77"/>
    <property type="match status" value="1"/>
</dbReference>
<dbReference type="GO" id="GO:0003677">
    <property type="term" value="F:DNA binding"/>
    <property type="evidence" value="ECO:0007669"/>
    <property type="project" value="UniProtKB-UniRule"/>
</dbReference>
<evidence type="ECO:0000256" key="1">
    <source>
        <dbReference type="ARBA" id="ARBA00023125"/>
    </source>
</evidence>
<dbReference type="InterPro" id="IPR036388">
    <property type="entry name" value="WH-like_DNA-bd_sf"/>
</dbReference>
<dbReference type="Gene3D" id="1.10.10.10">
    <property type="entry name" value="Winged helix-like DNA-binding domain superfamily/Winged helix DNA-binding domain"/>
    <property type="match status" value="1"/>
</dbReference>
<evidence type="ECO:0000256" key="2">
    <source>
        <dbReference type="PROSITE-ProRule" id="PRU01091"/>
    </source>
</evidence>
<dbReference type="GO" id="GO:0000160">
    <property type="term" value="P:phosphorelay signal transduction system"/>
    <property type="evidence" value="ECO:0007669"/>
    <property type="project" value="InterPro"/>
</dbReference>
<dbReference type="GO" id="GO:0006355">
    <property type="term" value="P:regulation of DNA-templated transcription"/>
    <property type="evidence" value="ECO:0007669"/>
    <property type="project" value="InterPro"/>
</dbReference>
<dbReference type="PROSITE" id="PS51755">
    <property type="entry name" value="OMPR_PHOB"/>
    <property type="match status" value="1"/>
</dbReference>
<dbReference type="RefSeq" id="WP_163993155.1">
    <property type="nucleotide sequence ID" value="NZ_WUEY01000026.1"/>
</dbReference>
<reference evidence="4 5" key="1">
    <citation type="submission" date="2019-12" db="EMBL/GenBank/DDBJ databases">
        <title>Rhizobium genotypes associated with high levels of biological nitrogen fixation by grain legumes in a temperate-maritime cropping system.</title>
        <authorList>
            <person name="Maluk M."/>
            <person name="Francesc Ferrando Molina F."/>
            <person name="Lopez Del Egido L."/>
            <person name="Lafos M."/>
            <person name="Langarica-Fuentes A."/>
            <person name="Gebre Yohannes G."/>
            <person name="Young M.W."/>
            <person name="Martin P."/>
            <person name="Gantlett R."/>
            <person name="Kenicer G."/>
            <person name="Hawes C."/>
            <person name="Begg G.S."/>
            <person name="Quilliam R.S."/>
            <person name="Squire G.R."/>
            <person name="Poole P.S."/>
            <person name="Young P.W."/>
            <person name="Iannetta P.M."/>
            <person name="James E.K."/>
        </authorList>
    </citation>
    <scope>NUCLEOTIDE SEQUENCE [LARGE SCALE GENOMIC DNA]</scope>
    <source>
        <strain evidence="4 5">JHI1118</strain>
    </source>
</reference>
<feature type="DNA-binding region" description="OmpR/PhoB-type" evidence="2">
    <location>
        <begin position="1"/>
        <end position="88"/>
    </location>
</feature>
<dbReference type="SMART" id="SM00862">
    <property type="entry name" value="Trans_reg_C"/>
    <property type="match status" value="1"/>
</dbReference>
<dbReference type="SUPFAM" id="SSF52540">
    <property type="entry name" value="P-loop containing nucleoside triphosphate hydrolases"/>
    <property type="match status" value="1"/>
</dbReference>
<comment type="caution">
    <text evidence="4">The sequence shown here is derived from an EMBL/GenBank/DDBJ whole genome shotgun (WGS) entry which is preliminary data.</text>
</comment>
<feature type="domain" description="OmpR/PhoB-type" evidence="3">
    <location>
        <begin position="1"/>
        <end position="88"/>
    </location>
</feature>
<dbReference type="AlphaFoldDB" id="A0A6L9UFN2"/>
<dbReference type="Proteomes" id="UP000483035">
    <property type="component" value="Unassembled WGS sequence"/>
</dbReference>
<sequence length="604" mass="65883">MDPQSRRLTREGVHLAIGGRAFDLLLALVENAGEVVTHAELVARAWPGRRAVGDSALRFQMKVLRRLLDDPEHTLLTTVAGRGYMLTEKVRPGCAAGNLEKPHGDIPKIAKREGGAWPIVRWLGSDDAQPRLFGRETDVPAVAEALLSESFLTIIGAGGVGKTALALAVAARLANVFDKIAFVDFSGMERPGPSLGVASAPGLDPAIADWLQQMAPLSRNERLLTIFDSCEHAIETASALVERIRSELPSAVILAASREPIRAVGERLRRLSTLPLPAMDDSVDIDEVLSCPSIALFVERSQIAASLLADGRRLSLIAAICRRLDGIPLAIELAAARYQDLGLSGLSDLLTSAIDAGVGSHHQRIPPRHRSMSASQGWSFGLLSLRQQRMLCRLSVFDGAFSESLAVCVGAKHAPSAREAFEDLAELVLKSLVDFDAAEKTNNYSLLATTRVYALQRLRESGEEDEARRLHAVLFEEELRRLDASYPNADRAAWRQAHAKLIGDIRAALDWCQSERGDPELAIKLCLSASVLFLEVGLLRDYLNYLERARPLFESAPSNEYLEASLLKMLTAVRHYVGGPAEEMRGGLAKLLRDTSRRSSGRVR</sequence>
<dbReference type="PANTHER" id="PTHR47691:SF3">
    <property type="entry name" value="HTH-TYPE TRANSCRIPTIONAL REGULATOR RV0890C-RELATED"/>
    <property type="match status" value="1"/>
</dbReference>
<name>A0A6L9UFN2_9HYPH</name>
<proteinExistence type="predicted"/>